<dbReference type="Gene3D" id="3.20.20.410">
    <property type="entry name" value="Protein of unknown function UPF0759"/>
    <property type="match status" value="1"/>
</dbReference>
<dbReference type="InterPro" id="IPR036520">
    <property type="entry name" value="UPF0759_sf"/>
</dbReference>
<reference evidence="1 2" key="1">
    <citation type="submission" date="2019-02" db="EMBL/GenBank/DDBJ databases">
        <title>Genomic Encyclopedia of Type Strains, Phase IV (KMG-IV): sequencing the most valuable type-strain genomes for metagenomic binning, comparative biology and taxonomic classification.</title>
        <authorList>
            <person name="Goeker M."/>
        </authorList>
    </citation>
    <scope>NUCLEOTIDE SEQUENCE [LARGE SCALE GENOMIC DNA]</scope>
    <source>
        <strain evidence="1 2">K24</strain>
    </source>
</reference>
<dbReference type="EMBL" id="SGXC01000002">
    <property type="protein sequence ID" value="RZS81472.1"/>
    <property type="molecule type" value="Genomic_DNA"/>
</dbReference>
<accession>A0A4Q7NEC6</accession>
<comment type="caution">
    <text evidence="1">The sequence shown here is derived from an EMBL/GenBank/DDBJ whole genome shotgun (WGS) entry which is preliminary data.</text>
</comment>
<sequence length="270" mass="29874">MSKATGVSSVRVGIGGWVFEPWRGNFYPEGLVQSRELEYASRHVTSIEINGTFYGTQKPASFARWHDETPEHFVFALKGPRFATNRRVLAEAGPSIDKFLASGLVELKDKLGPINWQFPPTKKFDPEDFAAFLALLPPEYEGRPLRHAVEVRHESFAVPAFVELLRRHEVAAIVADKDGVPHLHDVTAPFVYVRLQGAREDRKLGYAPADLDAWAERARTWAGGKAPADLPCLAASPAKAARGREVFVYMINGFKPKAPAAAMALIERLG</sequence>
<evidence type="ECO:0000313" key="1">
    <source>
        <dbReference type="EMBL" id="RZS81472.1"/>
    </source>
</evidence>
<evidence type="ECO:0000313" key="2">
    <source>
        <dbReference type="Proteomes" id="UP000292445"/>
    </source>
</evidence>
<dbReference type="Proteomes" id="UP000292445">
    <property type="component" value="Unassembled WGS sequence"/>
</dbReference>
<gene>
    <name evidence="1" type="ORF">EV675_4096</name>
</gene>
<dbReference type="Pfam" id="PF01904">
    <property type="entry name" value="DUF72"/>
    <property type="match status" value="1"/>
</dbReference>
<keyword evidence="2" id="KW-1185">Reference proteome</keyword>
<dbReference type="PANTHER" id="PTHR30348">
    <property type="entry name" value="UNCHARACTERIZED PROTEIN YECE"/>
    <property type="match status" value="1"/>
</dbReference>
<dbReference type="SUPFAM" id="SSF117396">
    <property type="entry name" value="TM1631-like"/>
    <property type="match status" value="1"/>
</dbReference>
<dbReference type="InterPro" id="IPR002763">
    <property type="entry name" value="DUF72"/>
</dbReference>
<name>A0A4Q7NEC6_9BURK</name>
<organism evidence="1 2">
    <name type="scientific">Pigmentiphaga kullae</name>
    <dbReference type="NCBI Taxonomy" id="151784"/>
    <lineage>
        <taxon>Bacteria</taxon>
        <taxon>Pseudomonadati</taxon>
        <taxon>Pseudomonadota</taxon>
        <taxon>Betaproteobacteria</taxon>
        <taxon>Burkholderiales</taxon>
        <taxon>Alcaligenaceae</taxon>
        <taxon>Pigmentiphaga</taxon>
    </lineage>
</organism>
<dbReference type="RefSeq" id="WP_242621511.1">
    <property type="nucleotide sequence ID" value="NZ_SGXC01000002.1"/>
</dbReference>
<dbReference type="PANTHER" id="PTHR30348:SF4">
    <property type="entry name" value="DUF72 DOMAIN-CONTAINING PROTEIN"/>
    <property type="match status" value="1"/>
</dbReference>
<dbReference type="AlphaFoldDB" id="A0A4Q7NEC6"/>
<protein>
    <submittedName>
        <fullName evidence="1">Uncharacterized protein YecE (DUF72 family)</fullName>
    </submittedName>
</protein>
<proteinExistence type="predicted"/>